<dbReference type="EMBL" id="QXGA01000774">
    <property type="protein sequence ID" value="KAE9141448.1"/>
    <property type="molecule type" value="Genomic_DNA"/>
</dbReference>
<gene>
    <name evidence="9" type="ORF">PF001_g13135</name>
    <name evidence="8" type="ORF">PF002_g15452</name>
    <name evidence="7" type="ORF">PF005_g15048</name>
    <name evidence="6" type="ORF">PF006_g13186</name>
    <name evidence="4" type="ORF">PF007_g14274</name>
    <name evidence="2" type="ORF">PF009_g15297</name>
    <name evidence="5" type="ORF">PF010_g13426</name>
    <name evidence="3" type="ORF">PF011_g12593</name>
</gene>
<dbReference type="InterPro" id="IPR012337">
    <property type="entry name" value="RNaseH-like_sf"/>
</dbReference>
<dbReference type="PROSITE" id="PS50994">
    <property type="entry name" value="INTEGRASE"/>
    <property type="match status" value="1"/>
</dbReference>
<dbReference type="EMBL" id="QXGB01000916">
    <property type="protein sequence ID" value="KAE9201203.1"/>
    <property type="molecule type" value="Genomic_DNA"/>
</dbReference>
<sequence>MGERFGDSRYILALKDQASDYCELYVADTADSSVTVEALLAWHARFEVPPTWISDQGTHFKNEVVAELSRRLRTQQEFTPAYYPSINGSVERVTRDILQVIRTMILEYKINHSDWPYLMPMVQASPNHTSVPSLGNKAPDELFTGQPCPTPLREFYPPDAGELQEVPEVNKVDEFLADLRAIIQGMYRAVQDKRLKQRLLNKKRERGENVINVTEGDYVLRSRVDEKSGNKLLVTWVEPYRVLRAEAQSYLIQHLIMGAELDVHASRMQFYADASLDVTEQLVEHISSQGVVLAIVKLKETTRSVIMKYWCSGRASKRLRTPTNR</sequence>
<dbReference type="Proteomes" id="UP000460718">
    <property type="component" value="Unassembled WGS sequence"/>
</dbReference>
<dbReference type="InterPro" id="IPR036397">
    <property type="entry name" value="RNaseH_sf"/>
</dbReference>
<dbReference type="EMBL" id="QXGD01000870">
    <property type="protein sequence ID" value="KAE9221847.1"/>
    <property type="molecule type" value="Genomic_DNA"/>
</dbReference>
<dbReference type="Gene3D" id="3.30.420.10">
    <property type="entry name" value="Ribonuclease H-like superfamily/Ribonuclease H"/>
    <property type="match status" value="1"/>
</dbReference>
<name>A0A6A3YQP6_9STRA</name>
<dbReference type="PANTHER" id="PTHR37984">
    <property type="entry name" value="PROTEIN CBG26694"/>
    <property type="match status" value="1"/>
</dbReference>
<dbReference type="Proteomes" id="UP000440367">
    <property type="component" value="Unassembled WGS sequence"/>
</dbReference>
<evidence type="ECO:0000313" key="9">
    <source>
        <dbReference type="EMBL" id="KAE9304327.1"/>
    </source>
</evidence>
<dbReference type="InterPro" id="IPR050951">
    <property type="entry name" value="Retrovirus_Pol_polyprotein"/>
</dbReference>
<dbReference type="Proteomes" id="UP000441208">
    <property type="component" value="Unassembled WGS sequence"/>
</dbReference>
<evidence type="ECO:0000313" key="12">
    <source>
        <dbReference type="Proteomes" id="UP000437068"/>
    </source>
</evidence>
<evidence type="ECO:0000313" key="7">
    <source>
        <dbReference type="EMBL" id="KAE9201203.1"/>
    </source>
</evidence>
<comment type="caution">
    <text evidence="8">The sequence shown here is derived from an EMBL/GenBank/DDBJ whole genome shotgun (WGS) entry which is preliminary data.</text>
</comment>
<evidence type="ECO:0000313" key="13">
    <source>
        <dbReference type="Proteomes" id="UP000440367"/>
    </source>
</evidence>
<dbReference type="OrthoDB" id="108335at2759"/>
<dbReference type="Proteomes" id="UP000433483">
    <property type="component" value="Unassembled WGS sequence"/>
</dbReference>
<evidence type="ECO:0000313" key="11">
    <source>
        <dbReference type="Proteomes" id="UP000433483"/>
    </source>
</evidence>
<evidence type="ECO:0000313" key="5">
    <source>
        <dbReference type="EMBL" id="KAE9104324.1"/>
    </source>
</evidence>
<dbReference type="Proteomes" id="UP000440732">
    <property type="component" value="Unassembled WGS sequence"/>
</dbReference>
<evidence type="ECO:0000259" key="1">
    <source>
        <dbReference type="PROSITE" id="PS50994"/>
    </source>
</evidence>
<protein>
    <recommendedName>
        <fullName evidence="1">Integrase catalytic domain-containing protein</fullName>
    </recommendedName>
</protein>
<evidence type="ECO:0000313" key="4">
    <source>
        <dbReference type="EMBL" id="KAE9103804.1"/>
    </source>
</evidence>
<organism evidence="8 13">
    <name type="scientific">Phytophthora fragariae</name>
    <dbReference type="NCBI Taxonomy" id="53985"/>
    <lineage>
        <taxon>Eukaryota</taxon>
        <taxon>Sar</taxon>
        <taxon>Stramenopiles</taxon>
        <taxon>Oomycota</taxon>
        <taxon>Peronosporomycetes</taxon>
        <taxon>Peronosporales</taxon>
        <taxon>Peronosporaceae</taxon>
        <taxon>Phytophthora</taxon>
    </lineage>
</organism>
<evidence type="ECO:0000313" key="16">
    <source>
        <dbReference type="Proteomes" id="UP000460718"/>
    </source>
</evidence>
<dbReference type="EMBL" id="QXGF01000875">
    <property type="protein sequence ID" value="KAE8934736.1"/>
    <property type="molecule type" value="Genomic_DNA"/>
</dbReference>
<dbReference type="Proteomes" id="UP000429523">
    <property type="component" value="Unassembled WGS sequence"/>
</dbReference>
<dbReference type="EMBL" id="QXFZ01000820">
    <property type="protein sequence ID" value="KAE9103804.1"/>
    <property type="molecule type" value="Genomic_DNA"/>
</dbReference>
<dbReference type="EMBL" id="QXFX01000786">
    <property type="protein sequence ID" value="KAE9104324.1"/>
    <property type="molecule type" value="Genomic_DNA"/>
</dbReference>
<evidence type="ECO:0000313" key="2">
    <source>
        <dbReference type="EMBL" id="KAE8934736.1"/>
    </source>
</evidence>
<evidence type="ECO:0000313" key="15">
    <source>
        <dbReference type="Proteomes" id="UP000441208"/>
    </source>
</evidence>
<dbReference type="InterPro" id="IPR001584">
    <property type="entry name" value="Integrase_cat-core"/>
</dbReference>
<dbReference type="EMBL" id="QXFW01000737">
    <property type="protein sequence ID" value="KAE9004139.1"/>
    <property type="molecule type" value="Genomic_DNA"/>
</dbReference>
<reference evidence="10 11" key="1">
    <citation type="submission" date="2018-08" db="EMBL/GenBank/DDBJ databases">
        <title>Genomic investigation of the strawberry pathogen Phytophthora fragariae indicates pathogenicity is determined by transcriptional variation in three key races.</title>
        <authorList>
            <person name="Adams T.M."/>
            <person name="Armitage A.D."/>
            <person name="Sobczyk M.K."/>
            <person name="Bates H.J."/>
            <person name="Dunwell J.M."/>
            <person name="Nellist C.F."/>
            <person name="Harrison R.J."/>
        </authorList>
    </citation>
    <scope>NUCLEOTIDE SEQUENCE [LARGE SCALE GENOMIC DNA]</scope>
    <source>
        <strain evidence="9 12">A4</strain>
        <strain evidence="8 13">BC-1</strain>
        <strain evidence="7 11">NOV-27</strain>
        <strain evidence="6 14">NOV-5</strain>
        <strain evidence="4 15">NOV-71</strain>
        <strain evidence="2 10">NOV-9</strain>
        <strain evidence="5 17">ONT-3</strain>
        <strain evidence="3 16">SCRP245</strain>
    </source>
</reference>
<dbReference type="AlphaFoldDB" id="A0A6A3YQP6"/>
<keyword evidence="11" id="KW-1185">Reference proteome</keyword>
<dbReference type="PANTHER" id="PTHR37984:SF5">
    <property type="entry name" value="PROTEIN NYNRIN-LIKE"/>
    <property type="match status" value="1"/>
</dbReference>
<feature type="domain" description="Integrase catalytic" evidence="1">
    <location>
        <begin position="1"/>
        <end position="147"/>
    </location>
</feature>
<proteinExistence type="predicted"/>
<evidence type="ECO:0000313" key="17">
    <source>
        <dbReference type="Proteomes" id="UP000488956"/>
    </source>
</evidence>
<evidence type="ECO:0000313" key="10">
    <source>
        <dbReference type="Proteomes" id="UP000429523"/>
    </source>
</evidence>
<dbReference type="Proteomes" id="UP000488956">
    <property type="component" value="Unassembled WGS sequence"/>
</dbReference>
<dbReference type="SUPFAM" id="SSF53098">
    <property type="entry name" value="Ribonuclease H-like"/>
    <property type="match status" value="1"/>
</dbReference>
<evidence type="ECO:0000313" key="3">
    <source>
        <dbReference type="EMBL" id="KAE9004139.1"/>
    </source>
</evidence>
<dbReference type="GO" id="GO:0015074">
    <property type="term" value="P:DNA integration"/>
    <property type="evidence" value="ECO:0007669"/>
    <property type="project" value="InterPro"/>
</dbReference>
<evidence type="ECO:0000313" key="14">
    <source>
        <dbReference type="Proteomes" id="UP000440732"/>
    </source>
</evidence>
<evidence type="ECO:0000313" key="6">
    <source>
        <dbReference type="EMBL" id="KAE9141448.1"/>
    </source>
</evidence>
<dbReference type="Proteomes" id="UP000437068">
    <property type="component" value="Unassembled WGS sequence"/>
</dbReference>
<accession>A0A6A3YQP6</accession>
<dbReference type="EMBL" id="QXGE01000758">
    <property type="protein sequence ID" value="KAE9304327.1"/>
    <property type="molecule type" value="Genomic_DNA"/>
</dbReference>
<dbReference type="GO" id="GO:0003676">
    <property type="term" value="F:nucleic acid binding"/>
    <property type="evidence" value="ECO:0007669"/>
    <property type="project" value="InterPro"/>
</dbReference>
<evidence type="ECO:0000313" key="8">
    <source>
        <dbReference type="EMBL" id="KAE9221847.1"/>
    </source>
</evidence>